<dbReference type="PROSITE" id="PS01269">
    <property type="entry name" value="UPF0025"/>
    <property type="match status" value="1"/>
</dbReference>
<keyword evidence="2 4" id="KW-0479">Metal-binding</keyword>
<dbReference type="NCBIfam" id="NF006988">
    <property type="entry name" value="PRK09453.1"/>
    <property type="match status" value="1"/>
</dbReference>
<dbReference type="GO" id="GO:0046872">
    <property type="term" value="F:metal ion binding"/>
    <property type="evidence" value="ECO:0007669"/>
    <property type="project" value="UniProtKB-KW"/>
</dbReference>
<reference evidence="6 7" key="1">
    <citation type="submission" date="2018-06" db="EMBL/GenBank/DDBJ databases">
        <authorList>
            <consortium name="Pathogen Informatics"/>
            <person name="Doyle S."/>
        </authorList>
    </citation>
    <scope>NUCLEOTIDE SEQUENCE [LARGE SCALE GENOMIC DNA]</scope>
    <source>
        <strain evidence="6 7">NCTC13028</strain>
    </source>
</reference>
<keyword evidence="3 6" id="KW-0378">Hydrolase</keyword>
<dbReference type="Gene3D" id="3.60.21.10">
    <property type="match status" value="1"/>
</dbReference>
<dbReference type="Proteomes" id="UP000250223">
    <property type="component" value="Unassembled WGS sequence"/>
</dbReference>
<evidence type="ECO:0000256" key="3">
    <source>
        <dbReference type="ARBA" id="ARBA00022801"/>
    </source>
</evidence>
<name>A0A2X2W2F4_CLOCO</name>
<dbReference type="CDD" id="cd00841">
    <property type="entry name" value="MPP_YfcE"/>
    <property type="match status" value="1"/>
</dbReference>
<dbReference type="InterPro" id="IPR041802">
    <property type="entry name" value="MPP_YfcE"/>
</dbReference>
<sequence>MKLFFISDIHGSSYYLEKVINIYEKENADYLVILGDELYHGARNPLPKEYNPKKVAEILNTYKNKIIAVRGNCDSEVDQMVLNYPIMSDYSIILYNNKRLFLTHGHIYNKDNLPNINNGDVLIYGHTHVPLAEKTNNMFIINPGSITFPKENTPHCYGVLENNTFKIKTLDGEVFKEINIVNS</sequence>
<dbReference type="PANTHER" id="PTHR11124">
    <property type="entry name" value="VACUOLAR SORTING PROTEIN VPS29"/>
    <property type="match status" value="1"/>
</dbReference>
<dbReference type="InterPro" id="IPR020935">
    <property type="entry name" value="PdiEstase_YfcE_CS"/>
</dbReference>
<organism evidence="6 7">
    <name type="scientific">Clostridium cochlearium</name>
    <dbReference type="NCBI Taxonomy" id="1494"/>
    <lineage>
        <taxon>Bacteria</taxon>
        <taxon>Bacillati</taxon>
        <taxon>Bacillota</taxon>
        <taxon>Clostridia</taxon>
        <taxon>Eubacteriales</taxon>
        <taxon>Clostridiaceae</taxon>
        <taxon>Clostridium</taxon>
    </lineage>
</organism>
<protein>
    <recommendedName>
        <fullName evidence="4">Phosphoesterase</fullName>
        <ecNumber evidence="4">3.1.4.-</ecNumber>
    </recommendedName>
</protein>
<dbReference type="InterPro" id="IPR000979">
    <property type="entry name" value="Phosphodiesterase_MJ0936/Vps29"/>
</dbReference>
<gene>
    <name evidence="6" type="primary">yfcE</name>
    <name evidence="6" type="ORF">NCTC13028_01691</name>
</gene>
<dbReference type="InterPro" id="IPR024654">
    <property type="entry name" value="Calcineurin-like_PHP_lpxH"/>
</dbReference>
<evidence type="ECO:0000313" key="7">
    <source>
        <dbReference type="Proteomes" id="UP000250223"/>
    </source>
</evidence>
<dbReference type="InterPro" id="IPR029052">
    <property type="entry name" value="Metallo-depent_PP-like"/>
</dbReference>
<evidence type="ECO:0000313" key="6">
    <source>
        <dbReference type="EMBL" id="SQB35078.1"/>
    </source>
</evidence>
<evidence type="ECO:0000256" key="4">
    <source>
        <dbReference type="RuleBase" id="RU362039"/>
    </source>
</evidence>
<evidence type="ECO:0000256" key="1">
    <source>
        <dbReference type="ARBA" id="ARBA00008950"/>
    </source>
</evidence>
<dbReference type="EMBL" id="UAWC01000023">
    <property type="protein sequence ID" value="SQB35078.1"/>
    <property type="molecule type" value="Genomic_DNA"/>
</dbReference>
<dbReference type="Pfam" id="PF12850">
    <property type="entry name" value="Metallophos_2"/>
    <property type="match status" value="1"/>
</dbReference>
<evidence type="ECO:0000256" key="2">
    <source>
        <dbReference type="ARBA" id="ARBA00022723"/>
    </source>
</evidence>
<dbReference type="SUPFAM" id="SSF56300">
    <property type="entry name" value="Metallo-dependent phosphatases"/>
    <property type="match status" value="1"/>
</dbReference>
<comment type="cofactor">
    <cofactor evidence="4">
        <name>a divalent metal cation</name>
        <dbReference type="ChEBI" id="CHEBI:60240"/>
    </cofactor>
</comment>
<dbReference type="RefSeq" id="WP_096635331.1">
    <property type="nucleotide sequence ID" value="NZ_OAOH01000001.1"/>
</dbReference>
<dbReference type="EC" id="3.1.4.-" evidence="4"/>
<dbReference type="AlphaFoldDB" id="A0A2X2W2F4"/>
<evidence type="ECO:0000259" key="5">
    <source>
        <dbReference type="Pfam" id="PF12850"/>
    </source>
</evidence>
<comment type="similarity">
    <text evidence="1 4">Belongs to the metallophosphoesterase superfamily. YfcE family.</text>
</comment>
<feature type="domain" description="Calcineurin-like phosphoesterase" evidence="5">
    <location>
        <begin position="1"/>
        <end position="161"/>
    </location>
</feature>
<dbReference type="GO" id="GO:0016787">
    <property type="term" value="F:hydrolase activity"/>
    <property type="evidence" value="ECO:0007669"/>
    <property type="project" value="UniProtKB-UniRule"/>
</dbReference>
<accession>A0A2X2W2F4</accession>
<dbReference type="NCBIfam" id="TIGR00040">
    <property type="entry name" value="yfcE"/>
    <property type="match status" value="1"/>
</dbReference>
<proteinExistence type="inferred from homology"/>